<evidence type="ECO:0000259" key="1">
    <source>
        <dbReference type="Pfam" id="PF21939"/>
    </source>
</evidence>
<feature type="domain" description="Baseplate structural protein Gp10 C-terminal" evidence="1">
    <location>
        <begin position="170"/>
        <end position="332"/>
    </location>
</feature>
<accession>A0A8S5LXQ4</accession>
<protein>
    <submittedName>
        <fullName evidence="2">Baseplate protein</fullName>
    </submittedName>
</protein>
<dbReference type="Pfam" id="PF21939">
    <property type="entry name" value="Gp10_C"/>
    <property type="match status" value="1"/>
</dbReference>
<dbReference type="EMBL" id="BK014763">
    <property type="protein sequence ID" value="DAD74680.1"/>
    <property type="molecule type" value="Genomic_DNA"/>
</dbReference>
<organism evidence="2">
    <name type="scientific">Siphoviridae sp. ctOOe6</name>
    <dbReference type="NCBI Taxonomy" id="2826309"/>
    <lineage>
        <taxon>Viruses</taxon>
        <taxon>Duplodnaviria</taxon>
        <taxon>Heunggongvirae</taxon>
        <taxon>Uroviricota</taxon>
        <taxon>Caudoviricetes</taxon>
    </lineage>
</organism>
<sequence length="334" mass="36963">MDTWKNTVITDRGIELQTKLLDGQGLKITKVKAGAGQAPLYDLRSQTEVLDIRQEINLRPAVIKNNQITIPVFLENTKLPESYDLWQIGFYAEDQDGNEILYCLSQAARGRFIPAANESPGFSITWEFCFKNSDAAPFELDIDPSGFVSLEEYNVHSAAIDSLEADIQQILSYLYPVGMVIAFAEKFNPNDSLPGTWKRFAEGKTLMGVNENDSDFIHVEKPGGSKTHLHSTGNCTLNTRQLPSHDHGQRNLSGTFRAYCYKGWTHSGIISGSSNALTNDMGTGDKSVGGVTFTVNASHKHDAVGENQPHNHGNTGNGSNLPPYVTVYYWRRES</sequence>
<proteinExistence type="predicted"/>
<name>A0A8S5LXQ4_9CAUD</name>
<reference evidence="2" key="1">
    <citation type="journal article" date="2021" name="Proc. Natl. Acad. Sci. U.S.A.">
        <title>A Catalog of Tens of Thousands of Viruses from Human Metagenomes Reveals Hidden Associations with Chronic Diseases.</title>
        <authorList>
            <person name="Tisza M.J."/>
            <person name="Buck C.B."/>
        </authorList>
    </citation>
    <scope>NUCLEOTIDE SEQUENCE</scope>
    <source>
        <strain evidence="2">CtOOe6</strain>
    </source>
</reference>
<dbReference type="InterPro" id="IPR053827">
    <property type="entry name" value="Gp10_C"/>
</dbReference>
<evidence type="ECO:0000313" key="2">
    <source>
        <dbReference type="EMBL" id="DAD74680.1"/>
    </source>
</evidence>